<evidence type="ECO:0000259" key="3">
    <source>
        <dbReference type="PROSITE" id="PS51061"/>
    </source>
</evidence>
<proteinExistence type="predicted"/>
<comment type="caution">
    <text evidence="4">The sequence shown here is derived from an EMBL/GenBank/DDBJ whole genome shotgun (WGS) entry which is preliminary data.</text>
</comment>
<feature type="compositionally biased region" description="Acidic residues" evidence="1">
    <location>
        <begin position="16"/>
        <end position="33"/>
    </location>
</feature>
<dbReference type="Pfam" id="PF01585">
    <property type="entry name" value="G-patch"/>
    <property type="match status" value="1"/>
</dbReference>
<dbReference type="GO" id="GO:0003676">
    <property type="term" value="F:nucleic acid binding"/>
    <property type="evidence" value="ECO:0007669"/>
    <property type="project" value="UniProtKB-UniRule"/>
</dbReference>
<evidence type="ECO:0000259" key="2">
    <source>
        <dbReference type="PROSITE" id="PS50174"/>
    </source>
</evidence>
<feature type="region of interest" description="Disordered" evidence="1">
    <location>
        <begin position="234"/>
        <end position="255"/>
    </location>
</feature>
<feature type="region of interest" description="Disordered" evidence="1">
    <location>
        <begin position="315"/>
        <end position="347"/>
    </location>
</feature>
<dbReference type="InterPro" id="IPR000467">
    <property type="entry name" value="G_patch_dom"/>
</dbReference>
<dbReference type="InterPro" id="IPR001374">
    <property type="entry name" value="R3H_dom"/>
</dbReference>
<feature type="region of interest" description="Disordered" evidence="1">
    <location>
        <begin position="1"/>
        <end position="82"/>
    </location>
</feature>
<dbReference type="SMART" id="SM00393">
    <property type="entry name" value="R3H"/>
    <property type="match status" value="1"/>
</dbReference>
<dbReference type="PROSITE" id="PS50174">
    <property type="entry name" value="G_PATCH"/>
    <property type="match status" value="1"/>
</dbReference>
<dbReference type="Proteomes" id="UP000726737">
    <property type="component" value="Unassembled WGS sequence"/>
</dbReference>
<dbReference type="PANTHER" id="PTHR14195">
    <property type="entry name" value="G PATCH DOMAIN CONTAINING PROTEIN 2"/>
    <property type="match status" value="1"/>
</dbReference>
<sequence>MFDRATHVTGPSLQDSMDEDDLDDLDEDDSSDDLIDRGMDSDDESDEEYLMQPFNWIEEDQDQTQDTTNAEHKAPSQQSSIVVDHASATAKSISFSTLDMAMTQSEDFLHTIKAEGDMEMDADEITGMFRPLSSLNTTFARSVTVEASKANSNEVISTSESTLDSNTLVQMHSEIHVSMDSNNAESKDEGADAPTEEPLLWVMDTTPDTITANREIVKALPLNEELSEIILPAKPKKKAHRSKRGGRNQREKQMNKQLVMGHDDDGLIYLENPSDDEDDEALALEDYLQNTMGLENEDRFDSLLGALKGLHAGGHGHSKDVGGLDPDDSDYEQQASEDDSQDEDDYDFEQDYEDDIKKLDFRHVAASMNDKRKSRKTDDLLRDELEDLLPLWRSGALEEGGNRRVKQRAKGYDMYDSDDEFMASSSTGGKKRNKNKGEAHGGSFESLFEINRTIEDFVKDRNNDSLHLSPMPKALRRKIHLLCNHYNLKSQSVGSGKRRLPILTKTDRTRMPANPVNLNKLLNQSEKELTKLSAQFQSSRKGGNKGGNKSGNSNFNGDGKGKGRGFGGGNGGGPMSAPHGTVVGGAASALSTENLGHRMLSKMGWCPGVGLGATGGGITQPIEAIVRAKRKGLGHE</sequence>
<evidence type="ECO:0008006" key="6">
    <source>
        <dbReference type="Google" id="ProtNLM"/>
    </source>
</evidence>
<feature type="region of interest" description="Disordered" evidence="1">
    <location>
        <begin position="536"/>
        <end position="580"/>
    </location>
</feature>
<dbReference type="AlphaFoldDB" id="A0A9P6PQX5"/>
<dbReference type="Pfam" id="PF01424">
    <property type="entry name" value="R3H"/>
    <property type="match status" value="1"/>
</dbReference>
<protein>
    <recommendedName>
        <fullName evidence="6">Protein SQS1</fullName>
    </recommendedName>
</protein>
<gene>
    <name evidence="4" type="ORF">BG011_008209</name>
</gene>
<dbReference type="SUPFAM" id="SSF82708">
    <property type="entry name" value="R3H domain"/>
    <property type="match status" value="1"/>
</dbReference>
<name>A0A9P6PQX5_9FUNG</name>
<dbReference type="InterPro" id="IPR036867">
    <property type="entry name" value="R3H_dom_sf"/>
</dbReference>
<evidence type="ECO:0000256" key="1">
    <source>
        <dbReference type="SAM" id="MobiDB-lite"/>
    </source>
</evidence>
<accession>A0A9P6PQX5</accession>
<dbReference type="EMBL" id="JAAAJA010000666">
    <property type="protein sequence ID" value="KAG0250608.1"/>
    <property type="molecule type" value="Genomic_DNA"/>
</dbReference>
<evidence type="ECO:0000313" key="5">
    <source>
        <dbReference type="Proteomes" id="UP000726737"/>
    </source>
</evidence>
<keyword evidence="5" id="KW-1185">Reference proteome</keyword>
<feature type="domain" description="G-patch" evidence="2">
    <location>
        <begin position="592"/>
        <end position="636"/>
    </location>
</feature>
<feature type="compositionally biased region" description="Basic residues" evidence="1">
    <location>
        <begin position="234"/>
        <end position="247"/>
    </location>
</feature>
<dbReference type="SMART" id="SM00443">
    <property type="entry name" value="G_patch"/>
    <property type="match status" value="1"/>
</dbReference>
<feature type="compositionally biased region" description="Acidic residues" evidence="1">
    <location>
        <begin position="325"/>
        <end position="347"/>
    </location>
</feature>
<feature type="domain" description="R3H" evidence="3">
    <location>
        <begin position="444"/>
        <end position="507"/>
    </location>
</feature>
<dbReference type="Gene3D" id="3.30.1370.50">
    <property type="entry name" value="R3H-like domain"/>
    <property type="match status" value="1"/>
</dbReference>
<dbReference type="CDD" id="cd02325">
    <property type="entry name" value="R3H"/>
    <property type="match status" value="1"/>
</dbReference>
<evidence type="ECO:0000313" key="4">
    <source>
        <dbReference type="EMBL" id="KAG0250608.1"/>
    </source>
</evidence>
<reference evidence="4" key="1">
    <citation type="journal article" date="2020" name="Fungal Divers.">
        <title>Resolving the Mortierellaceae phylogeny through synthesis of multi-gene phylogenetics and phylogenomics.</title>
        <authorList>
            <person name="Vandepol N."/>
            <person name="Liber J."/>
            <person name="Desiro A."/>
            <person name="Na H."/>
            <person name="Kennedy M."/>
            <person name="Barry K."/>
            <person name="Grigoriev I.V."/>
            <person name="Miller A.N."/>
            <person name="O'Donnell K."/>
            <person name="Stajich J.E."/>
            <person name="Bonito G."/>
        </authorList>
    </citation>
    <scope>NUCLEOTIDE SEQUENCE</scope>
    <source>
        <strain evidence="4">KOD948</strain>
    </source>
</reference>
<dbReference type="InterPro" id="IPR051189">
    <property type="entry name" value="Splicing_assoc_domain"/>
</dbReference>
<organism evidence="4 5">
    <name type="scientific">Mortierella polycephala</name>
    <dbReference type="NCBI Taxonomy" id="41804"/>
    <lineage>
        <taxon>Eukaryota</taxon>
        <taxon>Fungi</taxon>
        <taxon>Fungi incertae sedis</taxon>
        <taxon>Mucoromycota</taxon>
        <taxon>Mortierellomycotina</taxon>
        <taxon>Mortierellomycetes</taxon>
        <taxon>Mortierellales</taxon>
        <taxon>Mortierellaceae</taxon>
        <taxon>Mortierella</taxon>
    </lineage>
</organism>
<feature type="compositionally biased region" description="Gly residues" evidence="1">
    <location>
        <begin position="564"/>
        <end position="574"/>
    </location>
</feature>
<dbReference type="OrthoDB" id="21470at2759"/>
<dbReference type="PROSITE" id="PS51061">
    <property type="entry name" value="R3H"/>
    <property type="match status" value="1"/>
</dbReference>